<dbReference type="InterPro" id="IPR036047">
    <property type="entry name" value="F-box-like_dom_sf"/>
</dbReference>
<evidence type="ECO:0000313" key="3">
    <source>
        <dbReference type="EMBL" id="KAH0929744.1"/>
    </source>
</evidence>
<dbReference type="InterPro" id="IPR001810">
    <property type="entry name" value="F-box_dom"/>
</dbReference>
<dbReference type="EMBL" id="JAGKQM010000004">
    <property type="protein sequence ID" value="KAH0929744.1"/>
    <property type="molecule type" value="Genomic_DNA"/>
</dbReference>
<evidence type="ECO:0000259" key="2">
    <source>
        <dbReference type="SMART" id="SM00256"/>
    </source>
</evidence>
<accession>A0ABQ8DK43</accession>
<dbReference type="Pfam" id="PF03478">
    <property type="entry name" value="Beta-prop_KIB1-4"/>
    <property type="match status" value="4"/>
</dbReference>
<gene>
    <name evidence="3" type="ORF">HID58_015471</name>
</gene>
<feature type="compositionally biased region" description="Basic residues" evidence="1">
    <location>
        <begin position="1"/>
        <end position="10"/>
    </location>
</feature>
<keyword evidence="4" id="KW-1185">Reference proteome</keyword>
<organism evidence="3 4">
    <name type="scientific">Brassica napus</name>
    <name type="common">Rape</name>
    <dbReference type="NCBI Taxonomy" id="3708"/>
    <lineage>
        <taxon>Eukaryota</taxon>
        <taxon>Viridiplantae</taxon>
        <taxon>Streptophyta</taxon>
        <taxon>Embryophyta</taxon>
        <taxon>Tracheophyta</taxon>
        <taxon>Spermatophyta</taxon>
        <taxon>Magnoliopsida</taxon>
        <taxon>eudicotyledons</taxon>
        <taxon>Gunneridae</taxon>
        <taxon>Pentapetalae</taxon>
        <taxon>rosids</taxon>
        <taxon>malvids</taxon>
        <taxon>Brassicales</taxon>
        <taxon>Brassicaceae</taxon>
        <taxon>Brassiceae</taxon>
        <taxon>Brassica</taxon>
    </lineage>
</organism>
<dbReference type="PANTHER" id="PTHR47123">
    <property type="entry name" value="F-BOX PROTEIN SKIP23"/>
    <property type="match status" value="1"/>
</dbReference>
<name>A0ABQ8DK43_BRANA</name>
<comment type="caution">
    <text evidence="3">The sequence shown here is derived from an EMBL/GenBank/DDBJ whole genome shotgun (WGS) entry which is preliminary data.</text>
</comment>
<dbReference type="InterPro" id="IPR005174">
    <property type="entry name" value="KIB1-4_b-propeller"/>
</dbReference>
<feature type="domain" description="F-box" evidence="2">
    <location>
        <begin position="26"/>
        <end position="67"/>
    </location>
</feature>
<evidence type="ECO:0000256" key="1">
    <source>
        <dbReference type="SAM" id="MobiDB-lite"/>
    </source>
</evidence>
<reference evidence="3 4" key="1">
    <citation type="submission" date="2021-05" db="EMBL/GenBank/DDBJ databases">
        <title>Genome Assembly of Synthetic Allotetraploid Brassica napus Reveals Homoeologous Exchanges between Subgenomes.</title>
        <authorList>
            <person name="Davis J.T."/>
        </authorList>
    </citation>
    <scope>NUCLEOTIDE SEQUENCE [LARGE SCALE GENOMIC DNA]</scope>
    <source>
        <strain evidence="4">cv. Da-Ae</strain>
        <tissue evidence="3">Seedling</tissue>
    </source>
</reference>
<dbReference type="Pfam" id="PF00646">
    <property type="entry name" value="F-box"/>
    <property type="match status" value="2"/>
</dbReference>
<dbReference type="Proteomes" id="UP000824890">
    <property type="component" value="Unassembled WGS sequence"/>
</dbReference>
<feature type="domain" description="F-box" evidence="2">
    <location>
        <begin position="830"/>
        <end position="871"/>
    </location>
</feature>
<proteinExistence type="predicted"/>
<dbReference type="PANTHER" id="PTHR47123:SF24">
    <property type="entry name" value="LOW PROTEIN: F-BOX_KELCH-REPEAT PROTEIN"/>
    <property type="match status" value="1"/>
</dbReference>
<dbReference type="InterPro" id="IPR051304">
    <property type="entry name" value="SCF_F-box_domain"/>
</dbReference>
<sequence length="1117" mass="126086">MLQSAMKKKTSSSSSSVSMMPDWSRLPEELLHIISENVEDCFDIVHARSVSNSWRSTFSFPCMLRRQSNSLPSFVNFPSESKDLCTLEKIPLFLFRVQTPPPASASEYLLGGIGRDESEDLTELPSPVQCSVKVKIPGYEPTFMNMRDGQIFPLGHQYRISCDSKDYRSVAFLQLNQEGREEFIVLLGFSSFFLALRSYEMKWKLVMEFRTPLSDDIVTFRRRFYVTVRDTSLTKIYTFRMDPFSLRMTRLMPLNNVGSLKYLVPCGNDDELFMVEKFLSFYNNVIDFSRFTCKVSRLQEETGIWVEVSDLGDRVLFIGRFGNVSCSAKELPDGCGVSGNSILFTNELDNGTYVYKYGVDTGREADDLNCWNFSGENRVTILSTSPVTSSSSVMADWSLLPEELLNIISENVEDCFDIVHARSVSNSWRSTFSFPCMFRRQSYSLPSFANFPSESKDLCTLEKIPLFLFRVQTPPPASASEYFLGGIGRDESEDQTELPSPIQCSVKAKIPGSDPTLMNMRDGQIFPLGHQYRISCDSKEYRSLAFLPLHKEGREEFIVLLSFGRFLLALRSSEMKWELVMGFKAPSSDNIVTFRRRFYVTNHAGMTMIYTFSIDPLLHLTDVMPLNHTCSLVYLVPCGNDDELFLVEKFGSYSRVSNLCRWTCKVSRLHEESDLWVEVSDLGDRVLFIRQQGNVSCSAKELPDGCGVSGNSILVSNLCRFTCKVSRLHEESDLWVEVSDLGDRVLFIRQQGNVSSSAKELPDGCGVSGNSILFTNELDNGTYVYKYGVDTGREEDDLNCWRFSGENRVTILSTSPEIVMSSMMPDWSLLPEELLHFISQNVENCFDGVHGRSVCTSWRSNIPFPSCLLRTSYSLPTFAQFPVETKAHAPSRRSLCAASTSPCEMIGWDLEEWRTTNYRGVAFLPLNNGEFIVLVNFTKSLFMSRSAVMRWIQLKKFSDASCEERRRDLFVIDPYSLDVTSLMPLQPLGSVKYLVPSGNDKILPPTGVLDFSRFACRVSKLDDEAGKWVEVGDVGGRVLFIGYPGNVSCCAKELPDGSGLSGNSLLFTGGPGNVTYSYKYGVNTGREEDDLSFWRFSGENRVTIINTSPVVALQVER</sequence>
<feature type="compositionally biased region" description="Low complexity" evidence="1">
    <location>
        <begin position="11"/>
        <end position="20"/>
    </location>
</feature>
<protein>
    <recommendedName>
        <fullName evidence="2">F-box domain-containing protein</fullName>
    </recommendedName>
</protein>
<dbReference type="SUPFAM" id="SSF81383">
    <property type="entry name" value="F-box domain"/>
    <property type="match status" value="1"/>
</dbReference>
<feature type="region of interest" description="Disordered" evidence="1">
    <location>
        <begin position="1"/>
        <end position="20"/>
    </location>
</feature>
<feature type="domain" description="F-box" evidence="2">
    <location>
        <begin position="400"/>
        <end position="440"/>
    </location>
</feature>
<evidence type="ECO:0000313" key="4">
    <source>
        <dbReference type="Proteomes" id="UP000824890"/>
    </source>
</evidence>
<dbReference type="SMART" id="SM00256">
    <property type="entry name" value="FBOX"/>
    <property type="match status" value="3"/>
</dbReference>